<accession>A0ABD1H361</accession>
<dbReference type="Pfam" id="PF00646">
    <property type="entry name" value="F-box"/>
    <property type="match status" value="1"/>
</dbReference>
<dbReference type="Pfam" id="PF07734">
    <property type="entry name" value="FBA_1"/>
    <property type="match status" value="1"/>
</dbReference>
<dbReference type="Gene3D" id="1.20.1280.50">
    <property type="match status" value="1"/>
</dbReference>
<dbReference type="InterPro" id="IPR050796">
    <property type="entry name" value="SCF_F-box_component"/>
</dbReference>
<dbReference type="SMART" id="SM00256">
    <property type="entry name" value="FBOX"/>
    <property type="match status" value="1"/>
</dbReference>
<name>A0ABD1H361_SALDI</name>
<dbReference type="CDD" id="cd22157">
    <property type="entry name" value="F-box_AtFBW1-like"/>
    <property type="match status" value="1"/>
</dbReference>
<dbReference type="EMBL" id="JBEAFC010000007">
    <property type="protein sequence ID" value="KAL1550861.1"/>
    <property type="molecule type" value="Genomic_DNA"/>
</dbReference>
<gene>
    <name evidence="2" type="ORF">AAHA92_18772</name>
</gene>
<dbReference type="AlphaFoldDB" id="A0ABD1H361"/>
<dbReference type="NCBIfam" id="TIGR01640">
    <property type="entry name" value="F_box_assoc_1"/>
    <property type="match status" value="1"/>
</dbReference>
<dbReference type="Proteomes" id="UP001567538">
    <property type="component" value="Unassembled WGS sequence"/>
</dbReference>
<dbReference type="SUPFAM" id="SSF81383">
    <property type="entry name" value="F-box domain"/>
    <property type="match status" value="1"/>
</dbReference>
<dbReference type="InterPro" id="IPR015915">
    <property type="entry name" value="Kelch-typ_b-propeller"/>
</dbReference>
<reference evidence="2 3" key="1">
    <citation type="submission" date="2024-06" db="EMBL/GenBank/DDBJ databases">
        <title>A chromosome level genome sequence of Diviner's sage (Salvia divinorum).</title>
        <authorList>
            <person name="Ford S.A."/>
            <person name="Ro D.-K."/>
            <person name="Ness R.W."/>
            <person name="Phillips M.A."/>
        </authorList>
    </citation>
    <scope>NUCLEOTIDE SEQUENCE [LARGE SCALE GENOMIC DNA]</scope>
    <source>
        <strain evidence="2">SAF-2024a</strain>
        <tissue evidence="2">Leaf</tissue>
    </source>
</reference>
<evidence type="ECO:0000313" key="2">
    <source>
        <dbReference type="EMBL" id="KAL1550861.1"/>
    </source>
</evidence>
<proteinExistence type="predicted"/>
<evidence type="ECO:0000313" key="3">
    <source>
        <dbReference type="Proteomes" id="UP001567538"/>
    </source>
</evidence>
<dbReference type="InterPro" id="IPR011043">
    <property type="entry name" value="Gal_Oxase/kelch_b-propeller"/>
</dbReference>
<dbReference type="InterPro" id="IPR001810">
    <property type="entry name" value="F-box_dom"/>
</dbReference>
<dbReference type="PANTHER" id="PTHR31672:SF13">
    <property type="entry name" value="F-BOX PROTEIN CPR30-LIKE"/>
    <property type="match status" value="1"/>
</dbReference>
<protein>
    <recommendedName>
        <fullName evidence="1">F-box domain-containing protein</fullName>
    </recommendedName>
</protein>
<dbReference type="Gene3D" id="2.120.10.80">
    <property type="entry name" value="Kelch-type beta propeller"/>
    <property type="match status" value="1"/>
</dbReference>
<sequence length="359" mass="40528">MDKKQKAKADTQIPHIPEEIMEEILSMLPVKSLMKFQTVCKSWSNLISKSHFSKLHLQRSIDANRTSFVYLSGCDTNLAYEASTGKLVESESVAVSILAYCNGLLCIGLGDDLLLWNPSTKKAREIPTSPVEFPTPASTMASAFFGLGHRSASDDYKLVRISIFNDMDFQTEVKIYSTNTNTWRRVGDFPYDYPLGRTGVFASGCLHWIVSVWEGGAHHHRIAMLDLADDSYGWIHMPDMGHKVPVFFDIGTLDGKLVVFRPPTNADGSSSIWILEDHNKEESWTTIRIAIDGVNRLEAFVFLQPLWFMKPGRILVRLGAKLVASFDVTGKRRCDMYIPHMLEWRMLNFVESLVSPNLT</sequence>
<organism evidence="2 3">
    <name type="scientific">Salvia divinorum</name>
    <name type="common">Maria pastora</name>
    <name type="synonym">Diviner's sage</name>
    <dbReference type="NCBI Taxonomy" id="28513"/>
    <lineage>
        <taxon>Eukaryota</taxon>
        <taxon>Viridiplantae</taxon>
        <taxon>Streptophyta</taxon>
        <taxon>Embryophyta</taxon>
        <taxon>Tracheophyta</taxon>
        <taxon>Spermatophyta</taxon>
        <taxon>Magnoliopsida</taxon>
        <taxon>eudicotyledons</taxon>
        <taxon>Gunneridae</taxon>
        <taxon>Pentapetalae</taxon>
        <taxon>asterids</taxon>
        <taxon>lamiids</taxon>
        <taxon>Lamiales</taxon>
        <taxon>Lamiaceae</taxon>
        <taxon>Nepetoideae</taxon>
        <taxon>Mentheae</taxon>
        <taxon>Salviinae</taxon>
        <taxon>Salvia</taxon>
        <taxon>Salvia subgen. Calosphace</taxon>
    </lineage>
</organism>
<dbReference type="InterPro" id="IPR036047">
    <property type="entry name" value="F-box-like_dom_sf"/>
</dbReference>
<feature type="domain" description="F-box" evidence="1">
    <location>
        <begin position="10"/>
        <end position="55"/>
    </location>
</feature>
<comment type="caution">
    <text evidence="2">The sequence shown here is derived from an EMBL/GenBank/DDBJ whole genome shotgun (WGS) entry which is preliminary data.</text>
</comment>
<keyword evidence="3" id="KW-1185">Reference proteome</keyword>
<dbReference type="PANTHER" id="PTHR31672">
    <property type="entry name" value="BNACNNG10540D PROTEIN"/>
    <property type="match status" value="1"/>
</dbReference>
<evidence type="ECO:0000259" key="1">
    <source>
        <dbReference type="PROSITE" id="PS50181"/>
    </source>
</evidence>
<dbReference type="InterPro" id="IPR017451">
    <property type="entry name" value="F-box-assoc_interact_dom"/>
</dbReference>
<dbReference type="PROSITE" id="PS50181">
    <property type="entry name" value="FBOX"/>
    <property type="match status" value="1"/>
</dbReference>
<dbReference type="SUPFAM" id="SSF50965">
    <property type="entry name" value="Galactose oxidase, central domain"/>
    <property type="match status" value="1"/>
</dbReference>
<dbReference type="InterPro" id="IPR006527">
    <property type="entry name" value="F-box-assoc_dom_typ1"/>
</dbReference>